<dbReference type="EMBL" id="UINC01167860">
    <property type="protein sequence ID" value="SVD70587.1"/>
    <property type="molecule type" value="Genomic_DNA"/>
</dbReference>
<accession>A0A382XHE0</accession>
<dbReference type="AlphaFoldDB" id="A0A382XHE0"/>
<organism evidence="1">
    <name type="scientific">marine metagenome</name>
    <dbReference type="NCBI Taxonomy" id="408172"/>
    <lineage>
        <taxon>unclassified sequences</taxon>
        <taxon>metagenomes</taxon>
        <taxon>ecological metagenomes</taxon>
    </lineage>
</organism>
<feature type="non-terminal residue" evidence="1">
    <location>
        <position position="1"/>
    </location>
</feature>
<sequence>VIDQNNNVLKITGAQRYDVFKEVFDSLLEK</sequence>
<evidence type="ECO:0000313" key="1">
    <source>
        <dbReference type="EMBL" id="SVD70587.1"/>
    </source>
</evidence>
<protein>
    <submittedName>
        <fullName evidence="1">Uncharacterized protein</fullName>
    </submittedName>
</protein>
<name>A0A382XHE0_9ZZZZ</name>
<gene>
    <name evidence="1" type="ORF">METZ01_LOCUS423441</name>
</gene>
<reference evidence="1" key="1">
    <citation type="submission" date="2018-05" db="EMBL/GenBank/DDBJ databases">
        <authorList>
            <person name="Lanie J.A."/>
            <person name="Ng W.-L."/>
            <person name="Kazmierczak K.M."/>
            <person name="Andrzejewski T.M."/>
            <person name="Davidsen T.M."/>
            <person name="Wayne K.J."/>
            <person name="Tettelin H."/>
            <person name="Glass J.I."/>
            <person name="Rusch D."/>
            <person name="Podicherti R."/>
            <person name="Tsui H.-C.T."/>
            <person name="Winkler M.E."/>
        </authorList>
    </citation>
    <scope>NUCLEOTIDE SEQUENCE</scope>
</reference>
<proteinExistence type="predicted"/>